<dbReference type="PANTHER" id="PTHR24252">
    <property type="entry name" value="ACROSIN-RELATED"/>
    <property type="match status" value="1"/>
</dbReference>
<keyword evidence="1" id="KW-1015">Disulfide bond</keyword>
<evidence type="ECO:0000313" key="5">
    <source>
        <dbReference type="Proteomes" id="UP000728032"/>
    </source>
</evidence>
<proteinExistence type="inferred from homology"/>
<dbReference type="PANTHER" id="PTHR24252:SF7">
    <property type="entry name" value="HYALIN"/>
    <property type="match status" value="1"/>
</dbReference>
<gene>
    <name evidence="4" type="ORF">ONB1V03_LOCUS16647</name>
</gene>
<dbReference type="InterPro" id="IPR001254">
    <property type="entry name" value="Trypsin_dom"/>
</dbReference>
<feature type="domain" description="Peptidase S1" evidence="3">
    <location>
        <begin position="1"/>
        <end position="135"/>
    </location>
</feature>
<dbReference type="GO" id="GO:0006508">
    <property type="term" value="P:proteolysis"/>
    <property type="evidence" value="ECO:0007669"/>
    <property type="project" value="InterPro"/>
</dbReference>
<dbReference type="Gene3D" id="2.40.10.10">
    <property type="entry name" value="Trypsin-like serine proteases"/>
    <property type="match status" value="1"/>
</dbReference>
<evidence type="ECO:0000259" key="3">
    <source>
        <dbReference type="PROSITE" id="PS50240"/>
    </source>
</evidence>
<dbReference type="EMBL" id="OC933980">
    <property type="protein sequence ID" value="CAD7660077.1"/>
    <property type="molecule type" value="Genomic_DNA"/>
</dbReference>
<comment type="similarity">
    <text evidence="2">Belongs to the peptidase S1 family. CLIP subfamily.</text>
</comment>
<dbReference type="InterPro" id="IPR009003">
    <property type="entry name" value="Peptidase_S1_PA"/>
</dbReference>
<dbReference type="GO" id="GO:0004252">
    <property type="term" value="F:serine-type endopeptidase activity"/>
    <property type="evidence" value="ECO:0007669"/>
    <property type="project" value="InterPro"/>
</dbReference>
<organism evidence="4">
    <name type="scientific">Oppiella nova</name>
    <dbReference type="NCBI Taxonomy" id="334625"/>
    <lineage>
        <taxon>Eukaryota</taxon>
        <taxon>Metazoa</taxon>
        <taxon>Ecdysozoa</taxon>
        <taxon>Arthropoda</taxon>
        <taxon>Chelicerata</taxon>
        <taxon>Arachnida</taxon>
        <taxon>Acari</taxon>
        <taxon>Acariformes</taxon>
        <taxon>Sarcoptiformes</taxon>
        <taxon>Oribatida</taxon>
        <taxon>Brachypylina</taxon>
        <taxon>Oppioidea</taxon>
        <taxon>Oppiidae</taxon>
        <taxon>Oppiella</taxon>
    </lineage>
</organism>
<dbReference type="SMART" id="SM00020">
    <property type="entry name" value="Tryp_SPc"/>
    <property type="match status" value="1"/>
</dbReference>
<dbReference type="CDD" id="cd00190">
    <property type="entry name" value="Tryp_SPc"/>
    <property type="match status" value="1"/>
</dbReference>
<dbReference type="PROSITE" id="PS50240">
    <property type="entry name" value="TRYPSIN_DOM"/>
    <property type="match status" value="1"/>
</dbReference>
<dbReference type="PROSITE" id="PS00135">
    <property type="entry name" value="TRYPSIN_SER"/>
    <property type="match status" value="1"/>
</dbReference>
<reference evidence="4" key="1">
    <citation type="submission" date="2020-11" db="EMBL/GenBank/DDBJ databases">
        <authorList>
            <person name="Tran Van P."/>
        </authorList>
    </citation>
    <scope>NUCLEOTIDE SEQUENCE</scope>
</reference>
<accession>A0A7R9MGY7</accession>
<name>A0A7R9MGY7_9ACAR</name>
<dbReference type="FunFam" id="2.40.10.10:FF:000002">
    <property type="entry name" value="Transmembrane protease serine"/>
    <property type="match status" value="1"/>
</dbReference>
<protein>
    <recommendedName>
        <fullName evidence="3">Peptidase S1 domain-containing protein</fullName>
    </recommendedName>
</protein>
<keyword evidence="5" id="KW-1185">Reference proteome</keyword>
<dbReference type="Pfam" id="PF00089">
    <property type="entry name" value="Trypsin"/>
    <property type="match status" value="1"/>
</dbReference>
<evidence type="ECO:0000313" key="4">
    <source>
        <dbReference type="EMBL" id="CAD7660077.1"/>
    </source>
</evidence>
<feature type="non-terminal residue" evidence="4">
    <location>
        <position position="362"/>
    </location>
</feature>
<dbReference type="SUPFAM" id="SSF50494">
    <property type="entry name" value="Trypsin-like serine proteases"/>
    <property type="match status" value="1"/>
</dbReference>
<dbReference type="Proteomes" id="UP000728032">
    <property type="component" value="Unassembled WGS sequence"/>
</dbReference>
<dbReference type="AlphaFoldDB" id="A0A7R9MGY7"/>
<evidence type="ECO:0000256" key="2">
    <source>
        <dbReference type="ARBA" id="ARBA00024195"/>
    </source>
</evidence>
<dbReference type="EMBL" id="CAJPVJ010019155">
    <property type="protein sequence ID" value="CAG2177215.1"/>
    <property type="molecule type" value="Genomic_DNA"/>
</dbReference>
<dbReference type="InterPro" id="IPR033116">
    <property type="entry name" value="TRYPSIN_SER"/>
</dbReference>
<evidence type="ECO:0000256" key="1">
    <source>
        <dbReference type="ARBA" id="ARBA00023157"/>
    </source>
</evidence>
<dbReference type="InterPro" id="IPR043504">
    <property type="entry name" value="Peptidase_S1_PA_chymotrypsin"/>
</dbReference>
<sequence length="362" mass="42278">PICLPPEDTDDLSDRNATITGWGRLSEGGERAAVLKEANVPIVSNKRCEEMFKSVGRHEAIPEILMCAGYDKGGPDSCNGDSGGPLQVQDDEGHWFLAGIVSWGIGCGEPSQPGVYTLIQLNHDINGKWFKYLSELWELWSRRLQYKTNRITTHDVWKDEVHNAGMMPFPHEWHYDVPSQDKNEDLLIYGVNSSKQSIYIAIKWRPKGVDNQMNATISLRFDDNNSNSYTLEEVSEVEYRKNEYRICGLGVEIMSPFRRKRIKFRGYLKKNNNELVYVRFRFLWYAVSRVYDFTHDFDDHFMAKELLLSPKSRGSSDRFEDRFEQFGQMKGNFKEEMEEERQLYFWGSELDFIWDSYLMKMV</sequence>
<dbReference type="OrthoDB" id="6435135at2759"/>